<evidence type="ECO:0000259" key="1">
    <source>
        <dbReference type="Pfam" id="PF10128"/>
    </source>
</evidence>
<dbReference type="KEGG" id="jde:Jden_1261"/>
<dbReference type="Proteomes" id="UP000000628">
    <property type="component" value="Chromosome"/>
</dbReference>
<feature type="domain" description="Glucose-6-phosphate dehydrogenase assembly protein OpcA C-terminal" evidence="2">
    <location>
        <begin position="164"/>
        <end position="296"/>
    </location>
</feature>
<protein>
    <submittedName>
        <fullName evidence="3">Glucose-6-P dehydrogenase subunit-like protein</fullName>
    </submittedName>
</protein>
<evidence type="ECO:0000313" key="3">
    <source>
        <dbReference type="EMBL" id="ACV08917.1"/>
    </source>
</evidence>
<name>C7R460_JONDD</name>
<dbReference type="InterPro" id="IPR046801">
    <property type="entry name" value="OpcA_G6PD_N"/>
</dbReference>
<dbReference type="STRING" id="471856.Jden_1261"/>
<feature type="domain" description="Glucose-6-phosphate dehydrogenase assembly protein OpcA N-terminal" evidence="1">
    <location>
        <begin position="51"/>
        <end position="159"/>
    </location>
</feature>
<dbReference type="InterPro" id="IPR046802">
    <property type="entry name" value="OpcA_G6PD_C"/>
</dbReference>
<dbReference type="RefSeq" id="WP_015771545.1">
    <property type="nucleotide sequence ID" value="NC_013174.1"/>
</dbReference>
<dbReference type="PANTHER" id="PTHR38658:SF1">
    <property type="entry name" value="OXPP CYCLE PROTEIN OPCA-RELATED"/>
    <property type="match status" value="1"/>
</dbReference>
<reference evidence="3 4" key="1">
    <citation type="journal article" date="2009" name="Stand. Genomic Sci.">
        <title>Complete genome sequence of Jonesia denitrificans type strain (Prevot 55134).</title>
        <authorList>
            <person name="Pukall R."/>
            <person name="Gehrich-Schroter G."/>
            <person name="Lapidus A."/>
            <person name="Nolan M."/>
            <person name="Glavina Del Rio T."/>
            <person name="Lucas S."/>
            <person name="Chen F."/>
            <person name="Tice H."/>
            <person name="Pitluck S."/>
            <person name="Cheng J.F."/>
            <person name="Copeland A."/>
            <person name="Saunders E."/>
            <person name="Brettin T."/>
            <person name="Detter J.C."/>
            <person name="Bruce D."/>
            <person name="Goodwin L."/>
            <person name="Pati A."/>
            <person name="Ivanova N."/>
            <person name="Mavromatis K."/>
            <person name="Ovchinnikova G."/>
            <person name="Chen A."/>
            <person name="Palaniappan K."/>
            <person name="Land M."/>
            <person name="Hauser L."/>
            <person name="Chang Y.J."/>
            <person name="Jeffries C.D."/>
            <person name="Chain P."/>
            <person name="Goker M."/>
            <person name="Bristow J."/>
            <person name="Eisen J.A."/>
            <person name="Markowitz V."/>
            <person name="Hugenholtz P."/>
            <person name="Kyrpides N.C."/>
            <person name="Klenk H.P."/>
            <person name="Han C."/>
        </authorList>
    </citation>
    <scope>NUCLEOTIDE SEQUENCE [LARGE SCALE GENOMIC DNA]</scope>
    <source>
        <strain evidence="4">ATCC 14870 / DSM 20603 / BCRC 15368 / CIP 55.134 / JCM 11481 / NBRC 15587 / NCTC 10816 / Prevot 55134</strain>
    </source>
</reference>
<dbReference type="Pfam" id="PF20171">
    <property type="entry name" value="OpcA_G6PD_C"/>
    <property type="match status" value="1"/>
</dbReference>
<organism evidence="3 4">
    <name type="scientific">Jonesia denitrificans (strain ATCC 14870 / DSM 20603 / BCRC 15368 / CIP 55.134 / JCM 11481 / NBRC 15587 / NCTC 10816 / Prevot 55134)</name>
    <name type="common">Listeria denitrificans</name>
    <dbReference type="NCBI Taxonomy" id="471856"/>
    <lineage>
        <taxon>Bacteria</taxon>
        <taxon>Bacillati</taxon>
        <taxon>Actinomycetota</taxon>
        <taxon>Actinomycetes</taxon>
        <taxon>Micrococcales</taxon>
        <taxon>Jonesiaceae</taxon>
        <taxon>Jonesia</taxon>
    </lineage>
</organism>
<dbReference type="InterPro" id="IPR004555">
    <property type="entry name" value="G6PDH_assembly_OpcA"/>
</dbReference>
<dbReference type="Pfam" id="PF10128">
    <property type="entry name" value="OpcA_G6PD_assem"/>
    <property type="match status" value="1"/>
</dbReference>
<evidence type="ECO:0000313" key="4">
    <source>
        <dbReference type="Proteomes" id="UP000000628"/>
    </source>
</evidence>
<accession>C7R460</accession>
<dbReference type="HOGENOM" id="CLU_046988_1_0_11"/>
<proteinExistence type="predicted"/>
<keyword evidence="4" id="KW-1185">Reference proteome</keyword>
<dbReference type="eggNOG" id="COG3429">
    <property type="taxonomic scope" value="Bacteria"/>
</dbReference>
<gene>
    <name evidence="3" type="ordered locus">Jden_1261</name>
</gene>
<evidence type="ECO:0000259" key="2">
    <source>
        <dbReference type="Pfam" id="PF20171"/>
    </source>
</evidence>
<dbReference type="EMBL" id="CP001706">
    <property type="protein sequence ID" value="ACV08917.1"/>
    <property type="molecule type" value="Genomic_DNA"/>
</dbReference>
<dbReference type="OrthoDB" id="128564at2"/>
<dbReference type="AlphaFoldDB" id="C7R460"/>
<sequence>MIVDLPGTTTSQVAKKLVKIREEGGQIALGRVLNLVILGDRDELDAAITAANIASNEHPCRIIAVAAGAEGSQQLDAQIRVGGDAGASEVIVLQGTADQVAHTDTLIMPLLLPDAPIVAWWPGQAPAAPSREPLGAMAQTRLTDTLQSSQPCADLDALRCHHEPGDVDLAWTRATIWRSLIASVLDQPPFVPVERVEIEGQSEHPSVNLLAGWLGLHLTDQVSTKFVPGALGLTRVALIRADGSDIEFTRQDGRRATLRQPGMPEQSINLPIRSLEDCIAEELRRLHPDEIYTDVLLHGLPLIRRHEEVSP</sequence>
<dbReference type="PANTHER" id="PTHR38658">
    <property type="entry name" value="OXPP CYCLE PROTEIN OPCA-RELATED"/>
    <property type="match status" value="1"/>
</dbReference>